<dbReference type="InterPro" id="IPR009057">
    <property type="entry name" value="Homeodomain-like_sf"/>
</dbReference>
<dbReference type="Gene3D" id="1.10.357.10">
    <property type="entry name" value="Tetracycline Repressor, domain 2"/>
    <property type="match status" value="1"/>
</dbReference>
<dbReference type="Proteomes" id="UP000675409">
    <property type="component" value="Unassembled WGS sequence"/>
</dbReference>
<feature type="region of interest" description="Disordered" evidence="5">
    <location>
        <begin position="82"/>
        <end position="115"/>
    </location>
</feature>
<keyword evidence="1" id="KW-0805">Transcription regulation</keyword>
<dbReference type="PRINTS" id="PR00455">
    <property type="entry name" value="HTHTETR"/>
</dbReference>
<dbReference type="InterPro" id="IPR001647">
    <property type="entry name" value="HTH_TetR"/>
</dbReference>
<feature type="DNA-binding region" description="H-T-H motif" evidence="4">
    <location>
        <begin position="40"/>
        <end position="59"/>
    </location>
</feature>
<dbReference type="SUPFAM" id="SSF46689">
    <property type="entry name" value="Homeodomain-like"/>
    <property type="match status" value="1"/>
</dbReference>
<dbReference type="InterPro" id="IPR041490">
    <property type="entry name" value="KstR2_TetR_C"/>
</dbReference>
<dbReference type="PANTHER" id="PTHR30055:SF234">
    <property type="entry name" value="HTH-TYPE TRANSCRIPTIONAL REGULATOR BETI"/>
    <property type="match status" value="1"/>
</dbReference>
<keyword evidence="8" id="KW-1185">Reference proteome</keyword>
<evidence type="ECO:0000313" key="8">
    <source>
        <dbReference type="Proteomes" id="UP000675409"/>
    </source>
</evidence>
<dbReference type="RefSeq" id="WP_201849497.1">
    <property type="nucleotide sequence ID" value="NZ_JABBYC010000039.1"/>
</dbReference>
<accession>A0ABS1LQY3</accession>
<protein>
    <submittedName>
        <fullName evidence="7">TetR/AcrR family transcriptional regulator</fullName>
    </submittedName>
</protein>
<sequence>MTDQPVTAAPSRRGRPGYDRQGLLDVAVATFIERGYDATSIATLADRLGLSKSAIYHHFPSKERILGAALDEALDALEAALPPAAPTEDGPAANHPAAHRPAARTDDDGALPGRGSSRRLEQVLREAVHVLVDRLPYVTLLLRVRGNTDTERAALARRRAFDRQVTALIESAQHSGELRTDLDPRVAERLIFGMINSIVEWYRPGGRESAHSLADDVVALALTGLRAP</sequence>
<dbReference type="InterPro" id="IPR050109">
    <property type="entry name" value="HTH-type_TetR-like_transc_reg"/>
</dbReference>
<comment type="caution">
    <text evidence="7">The sequence shown here is derived from an EMBL/GenBank/DDBJ whole genome shotgun (WGS) entry which is preliminary data.</text>
</comment>
<dbReference type="Pfam" id="PF17932">
    <property type="entry name" value="TetR_C_24"/>
    <property type="match status" value="1"/>
</dbReference>
<dbReference type="SUPFAM" id="SSF48498">
    <property type="entry name" value="Tetracyclin repressor-like, C-terminal domain"/>
    <property type="match status" value="1"/>
</dbReference>
<proteinExistence type="predicted"/>
<name>A0ABS1LQY3_9MICO</name>
<organism evidence="7 8">
    <name type="scientific">Myceligenerans indicum</name>
    <dbReference type="NCBI Taxonomy" id="2593663"/>
    <lineage>
        <taxon>Bacteria</taxon>
        <taxon>Bacillati</taxon>
        <taxon>Actinomycetota</taxon>
        <taxon>Actinomycetes</taxon>
        <taxon>Micrococcales</taxon>
        <taxon>Promicromonosporaceae</taxon>
        <taxon>Myceligenerans</taxon>
    </lineage>
</organism>
<evidence type="ECO:0000256" key="3">
    <source>
        <dbReference type="ARBA" id="ARBA00023163"/>
    </source>
</evidence>
<evidence type="ECO:0000256" key="5">
    <source>
        <dbReference type="SAM" id="MobiDB-lite"/>
    </source>
</evidence>
<keyword evidence="2 4" id="KW-0238">DNA-binding</keyword>
<evidence type="ECO:0000259" key="6">
    <source>
        <dbReference type="PROSITE" id="PS50977"/>
    </source>
</evidence>
<feature type="compositionally biased region" description="Low complexity" evidence="5">
    <location>
        <begin position="82"/>
        <end position="96"/>
    </location>
</feature>
<dbReference type="PANTHER" id="PTHR30055">
    <property type="entry name" value="HTH-TYPE TRANSCRIPTIONAL REGULATOR RUTR"/>
    <property type="match status" value="1"/>
</dbReference>
<dbReference type="EMBL" id="JABBYC010000039">
    <property type="protein sequence ID" value="MBL0887927.1"/>
    <property type="molecule type" value="Genomic_DNA"/>
</dbReference>
<gene>
    <name evidence="7" type="ORF">HGK34_16835</name>
</gene>
<dbReference type="Gene3D" id="1.10.10.60">
    <property type="entry name" value="Homeodomain-like"/>
    <property type="match status" value="1"/>
</dbReference>
<feature type="domain" description="HTH tetR-type" evidence="6">
    <location>
        <begin position="17"/>
        <end position="77"/>
    </location>
</feature>
<evidence type="ECO:0000256" key="2">
    <source>
        <dbReference type="ARBA" id="ARBA00023125"/>
    </source>
</evidence>
<dbReference type="InterPro" id="IPR036271">
    <property type="entry name" value="Tet_transcr_reg_TetR-rel_C_sf"/>
</dbReference>
<evidence type="ECO:0000256" key="1">
    <source>
        <dbReference type="ARBA" id="ARBA00023015"/>
    </source>
</evidence>
<reference evidence="7 8" key="1">
    <citation type="journal article" date="2021" name="Arch. Microbiol.">
        <title>Myceligenerans indicum sp. nov., an actinobacterium isolated from mangrove sediment of Sundarbans, India.</title>
        <authorList>
            <person name="Asha K."/>
            <person name="Bhadury P."/>
        </authorList>
    </citation>
    <scope>NUCLEOTIDE SEQUENCE [LARGE SCALE GENOMIC DNA]</scope>
    <source>
        <strain evidence="7 8">I2</strain>
    </source>
</reference>
<evidence type="ECO:0000256" key="4">
    <source>
        <dbReference type="PROSITE-ProRule" id="PRU00335"/>
    </source>
</evidence>
<dbReference type="Pfam" id="PF00440">
    <property type="entry name" value="TetR_N"/>
    <property type="match status" value="1"/>
</dbReference>
<keyword evidence="3" id="KW-0804">Transcription</keyword>
<dbReference type="PROSITE" id="PS50977">
    <property type="entry name" value="HTH_TETR_2"/>
    <property type="match status" value="1"/>
</dbReference>
<evidence type="ECO:0000313" key="7">
    <source>
        <dbReference type="EMBL" id="MBL0887927.1"/>
    </source>
</evidence>